<protein>
    <submittedName>
        <fullName evidence="1">Uncharacterized protein</fullName>
    </submittedName>
</protein>
<comment type="caution">
    <text evidence="1">The sequence shown here is derived from an EMBL/GenBank/DDBJ whole genome shotgun (WGS) entry which is preliminary data.</text>
</comment>
<gene>
    <name evidence="1" type="ORF">PACLA_8A080304</name>
</gene>
<name>A0A6S7GYL4_PARCT</name>
<dbReference type="AlphaFoldDB" id="A0A6S7GYL4"/>
<dbReference type="PANTHER" id="PTHR46704">
    <property type="entry name" value="CXC DOMAIN-CONTAINING PROTEIN-RELATED"/>
    <property type="match status" value="1"/>
</dbReference>
<dbReference type="EMBL" id="CACRXK020003022">
    <property type="protein sequence ID" value="CAB3997098.1"/>
    <property type="molecule type" value="Genomic_DNA"/>
</dbReference>
<organism evidence="1 2">
    <name type="scientific">Paramuricea clavata</name>
    <name type="common">Red gorgonian</name>
    <name type="synonym">Violescent sea-whip</name>
    <dbReference type="NCBI Taxonomy" id="317549"/>
    <lineage>
        <taxon>Eukaryota</taxon>
        <taxon>Metazoa</taxon>
        <taxon>Cnidaria</taxon>
        <taxon>Anthozoa</taxon>
        <taxon>Octocorallia</taxon>
        <taxon>Malacalcyonacea</taxon>
        <taxon>Plexauridae</taxon>
        <taxon>Paramuricea</taxon>
    </lineage>
</organism>
<dbReference type="PANTHER" id="PTHR46704:SF9">
    <property type="entry name" value="BHLH DOMAIN-CONTAINING PROTEIN"/>
    <property type="match status" value="1"/>
</dbReference>
<dbReference type="Proteomes" id="UP001152795">
    <property type="component" value="Unassembled WGS sequence"/>
</dbReference>
<reference evidence="1" key="1">
    <citation type="submission" date="2020-04" db="EMBL/GenBank/DDBJ databases">
        <authorList>
            <person name="Alioto T."/>
            <person name="Alioto T."/>
            <person name="Gomez Garrido J."/>
        </authorList>
    </citation>
    <scope>NUCLEOTIDE SEQUENCE</scope>
    <source>
        <strain evidence="1">A484AB</strain>
    </source>
</reference>
<evidence type="ECO:0000313" key="1">
    <source>
        <dbReference type="EMBL" id="CAB3997098.1"/>
    </source>
</evidence>
<evidence type="ECO:0000313" key="2">
    <source>
        <dbReference type="Proteomes" id="UP001152795"/>
    </source>
</evidence>
<keyword evidence="2" id="KW-1185">Reference proteome</keyword>
<sequence>MALRQLTGSASVIPLLSGLGHCMSYSFVLAHETALAQLNISTDSTVLPGFIGNVPTTLAWNDDFSEETRSGKGTTHITGGIIIQRDAAVSYESERREIISRRNSVVAPSKDI</sequence>
<proteinExistence type="predicted"/>
<accession>A0A6S7GYL4</accession>